<evidence type="ECO:0000313" key="3">
    <source>
        <dbReference type="EMBL" id="CAG9805219.1"/>
    </source>
</evidence>
<feature type="domain" description="GP-PDE" evidence="2">
    <location>
        <begin position="76"/>
        <end position="325"/>
    </location>
</feature>
<proteinExistence type="predicted"/>
<dbReference type="InterPro" id="IPR030395">
    <property type="entry name" value="GP_PDE_dom"/>
</dbReference>
<organism evidence="3 4">
    <name type="scientific">Chironomus riparius</name>
    <dbReference type="NCBI Taxonomy" id="315576"/>
    <lineage>
        <taxon>Eukaryota</taxon>
        <taxon>Metazoa</taxon>
        <taxon>Ecdysozoa</taxon>
        <taxon>Arthropoda</taxon>
        <taxon>Hexapoda</taxon>
        <taxon>Insecta</taxon>
        <taxon>Pterygota</taxon>
        <taxon>Neoptera</taxon>
        <taxon>Endopterygota</taxon>
        <taxon>Diptera</taxon>
        <taxon>Nematocera</taxon>
        <taxon>Chironomoidea</taxon>
        <taxon>Chironomidae</taxon>
        <taxon>Chironominae</taxon>
        <taxon>Chironomus</taxon>
    </lineage>
</organism>
<gene>
    <name evidence="3" type="ORF">CHIRRI_LOCUS8095</name>
</gene>
<keyword evidence="1" id="KW-1133">Transmembrane helix</keyword>
<evidence type="ECO:0000259" key="2">
    <source>
        <dbReference type="PROSITE" id="PS51704"/>
    </source>
</evidence>
<dbReference type="GO" id="GO:0070291">
    <property type="term" value="P:N-acylethanolamine metabolic process"/>
    <property type="evidence" value="ECO:0007669"/>
    <property type="project" value="TreeGrafter"/>
</dbReference>
<keyword evidence="4" id="KW-1185">Reference proteome</keyword>
<accession>A0A9N9RXG6</accession>
<dbReference type="EMBL" id="OU895878">
    <property type="protein sequence ID" value="CAG9805219.1"/>
    <property type="molecule type" value="Genomic_DNA"/>
</dbReference>
<dbReference type="PANTHER" id="PTHR46320:SF1">
    <property type="entry name" value="GLYCEROPHOSPHODIESTER PHOSPHODIESTERASE 1"/>
    <property type="match status" value="1"/>
</dbReference>
<reference evidence="3" key="1">
    <citation type="submission" date="2022-01" db="EMBL/GenBank/DDBJ databases">
        <authorList>
            <person name="King R."/>
        </authorList>
    </citation>
    <scope>NUCLEOTIDE SEQUENCE</scope>
</reference>
<dbReference type="GO" id="GO:0005886">
    <property type="term" value="C:plasma membrane"/>
    <property type="evidence" value="ECO:0007669"/>
    <property type="project" value="TreeGrafter"/>
</dbReference>
<dbReference type="SUPFAM" id="SSF51695">
    <property type="entry name" value="PLC-like phosphodiesterases"/>
    <property type="match status" value="1"/>
</dbReference>
<dbReference type="PANTHER" id="PTHR46320">
    <property type="entry name" value="GLYCEROPHOSPHODIESTER PHOSPHODIESTERASE 1"/>
    <property type="match status" value="1"/>
</dbReference>
<dbReference type="GO" id="GO:0006580">
    <property type="term" value="P:ethanolamine metabolic process"/>
    <property type="evidence" value="ECO:0007669"/>
    <property type="project" value="TreeGrafter"/>
</dbReference>
<dbReference type="PROSITE" id="PS51704">
    <property type="entry name" value="GP_PDE"/>
    <property type="match status" value="1"/>
</dbReference>
<protein>
    <recommendedName>
        <fullName evidence="2">GP-PDE domain-containing protein</fullName>
    </recommendedName>
</protein>
<reference evidence="3" key="2">
    <citation type="submission" date="2022-10" db="EMBL/GenBank/DDBJ databases">
        <authorList>
            <consortium name="ENA_rothamsted_submissions"/>
            <consortium name="culmorum"/>
            <person name="King R."/>
        </authorList>
    </citation>
    <scope>NUCLEOTIDE SEQUENCE</scope>
</reference>
<dbReference type="InterPro" id="IPR017946">
    <property type="entry name" value="PLC-like_Pdiesterase_TIM-brl"/>
</dbReference>
<dbReference type="AlphaFoldDB" id="A0A9N9RXG6"/>
<sequence length="341" mass="39597">MHFQLLLPIMTLRSSFDSINVMLCNMGTIVNSVWFLSNFTIFLIHYFFVLLILFFVISKFIKLKSPPIPKIFTNNSYCIAFHGGIFDVPENTKASIEYSISKKCHRVLLSLSMTQCGKLVVLDKETLEKVNIHKDVNKVTYNEIKDINVSSTHPLGNQFGDQKILTLDCLIKIVEPLNDDFYVILHASGSNAIFIEKLKQAIATHEPLFTKKFILCSNSPIIIYKLRKLFPNLMCAIWMDNISSWRSYKRLFRLFNIIRSIYDVILRNLITPLIGVNLVFIHKDEFNTHISELWQNYGVVPIVYYVNSPSEKRYYQNIIKTRYLTASLRSEPQIIFNSQKS</sequence>
<dbReference type="Proteomes" id="UP001153620">
    <property type="component" value="Chromosome 2"/>
</dbReference>
<evidence type="ECO:0000313" key="4">
    <source>
        <dbReference type="Proteomes" id="UP001153620"/>
    </source>
</evidence>
<keyword evidence="1" id="KW-0812">Transmembrane</keyword>
<evidence type="ECO:0000256" key="1">
    <source>
        <dbReference type="SAM" id="Phobius"/>
    </source>
</evidence>
<name>A0A9N9RXG6_9DIPT</name>
<dbReference type="GO" id="GO:0006644">
    <property type="term" value="P:phospholipid metabolic process"/>
    <property type="evidence" value="ECO:0007669"/>
    <property type="project" value="TreeGrafter"/>
</dbReference>
<feature type="transmembrane region" description="Helical" evidence="1">
    <location>
        <begin position="33"/>
        <end position="57"/>
    </location>
</feature>
<dbReference type="OrthoDB" id="197419at2759"/>
<dbReference type="Gene3D" id="3.20.20.190">
    <property type="entry name" value="Phosphatidylinositol (PI) phosphodiesterase"/>
    <property type="match status" value="1"/>
</dbReference>
<keyword evidence="1" id="KW-0472">Membrane</keyword>
<dbReference type="GO" id="GO:0008889">
    <property type="term" value="F:glycerophosphodiester phosphodiesterase activity"/>
    <property type="evidence" value="ECO:0007669"/>
    <property type="project" value="TreeGrafter"/>
</dbReference>